<dbReference type="Proteomes" id="UP000594262">
    <property type="component" value="Unplaced"/>
</dbReference>
<protein>
    <recommendedName>
        <fullName evidence="10">Short-chain dehydrogenase/reductase 3</fullName>
    </recommendedName>
    <alternativeName>
        <fullName evidence="11">Retinal short-chain dehydrogenase/reductase 1</fullName>
    </alternativeName>
</protein>
<comment type="subcellular location">
    <subcellularLocation>
        <location evidence="1">Membrane</location>
        <topology evidence="1">Multi-pass membrane protein</topology>
    </subcellularLocation>
</comment>
<keyword evidence="5 13" id="KW-1133">Transmembrane helix</keyword>
<dbReference type="Pfam" id="PF00106">
    <property type="entry name" value="adh_short"/>
    <property type="match status" value="1"/>
</dbReference>
<dbReference type="CDD" id="cd05339">
    <property type="entry name" value="17beta-HSDXI-like_SDR_c"/>
    <property type="match status" value="1"/>
</dbReference>
<comment type="function">
    <text evidence="9">Catalyzes the reduction of all-trans-retinal to all-trans-retinol in the presence of NADPH.</text>
</comment>
<name>A0A7M5UJ32_9CNID</name>
<evidence type="ECO:0000256" key="1">
    <source>
        <dbReference type="ARBA" id="ARBA00004141"/>
    </source>
</evidence>
<comment type="similarity">
    <text evidence="2 12">Belongs to the short-chain dehydrogenases/reductases (SDR) family.</text>
</comment>
<keyword evidence="4" id="KW-0521">NADP</keyword>
<dbReference type="FunFam" id="3.40.50.720:FF:000131">
    <property type="entry name" value="Short-chain dehydrogenase/reductase 3"/>
    <property type="match status" value="1"/>
</dbReference>
<dbReference type="PRINTS" id="PR00081">
    <property type="entry name" value="GDHRDH"/>
</dbReference>
<dbReference type="PANTHER" id="PTHR24322">
    <property type="entry name" value="PKSB"/>
    <property type="match status" value="1"/>
</dbReference>
<keyword evidence="3 13" id="KW-0812">Transmembrane</keyword>
<dbReference type="SUPFAM" id="SSF51735">
    <property type="entry name" value="NAD(P)-binding Rossmann-fold domains"/>
    <property type="match status" value="1"/>
</dbReference>
<evidence type="ECO:0000313" key="14">
    <source>
        <dbReference type="EnsemblMetazoa" id="CLYHEMP000071.1"/>
    </source>
</evidence>
<dbReference type="EnsemblMetazoa" id="CLYHEMT000071.1">
    <property type="protein sequence ID" value="CLYHEMP000071.1"/>
    <property type="gene ID" value="CLYHEMG000071"/>
</dbReference>
<evidence type="ECO:0000256" key="5">
    <source>
        <dbReference type="ARBA" id="ARBA00022989"/>
    </source>
</evidence>
<evidence type="ECO:0000256" key="6">
    <source>
        <dbReference type="ARBA" id="ARBA00023002"/>
    </source>
</evidence>
<keyword evidence="6" id="KW-0560">Oxidoreductase</keyword>
<evidence type="ECO:0000256" key="11">
    <source>
        <dbReference type="ARBA" id="ARBA00082544"/>
    </source>
</evidence>
<keyword evidence="7" id="KW-0443">Lipid metabolism</keyword>
<dbReference type="InterPro" id="IPR002347">
    <property type="entry name" value="SDR_fam"/>
</dbReference>
<evidence type="ECO:0000256" key="10">
    <source>
        <dbReference type="ARBA" id="ARBA00068717"/>
    </source>
</evidence>
<accession>A0A7M5UJ32</accession>
<dbReference type="OrthoDB" id="10253736at2759"/>
<feature type="transmembrane region" description="Helical" evidence="13">
    <location>
        <begin position="18"/>
        <end position="46"/>
    </location>
</feature>
<dbReference type="InterPro" id="IPR036291">
    <property type="entry name" value="NAD(P)-bd_dom_sf"/>
</dbReference>
<evidence type="ECO:0000256" key="4">
    <source>
        <dbReference type="ARBA" id="ARBA00022857"/>
    </source>
</evidence>
<dbReference type="Gene3D" id="3.40.50.720">
    <property type="entry name" value="NAD(P)-binding Rossmann-like Domain"/>
    <property type="match status" value="1"/>
</dbReference>
<dbReference type="GO" id="GO:0052650">
    <property type="term" value="F:all-trans-retinol dehydrogenase (NADP+) activity"/>
    <property type="evidence" value="ECO:0007669"/>
    <property type="project" value="UniProtKB-ARBA"/>
</dbReference>
<keyword evidence="8 13" id="KW-0472">Membrane</keyword>
<proteinExistence type="inferred from homology"/>
<dbReference type="PROSITE" id="PS00061">
    <property type="entry name" value="ADH_SHORT"/>
    <property type="match status" value="1"/>
</dbReference>
<keyword evidence="15" id="KW-1185">Reference proteome</keyword>
<evidence type="ECO:0000256" key="7">
    <source>
        <dbReference type="ARBA" id="ARBA00023098"/>
    </source>
</evidence>
<dbReference type="AlphaFoldDB" id="A0A7M5UJ32"/>
<evidence type="ECO:0000256" key="12">
    <source>
        <dbReference type="RuleBase" id="RU000363"/>
    </source>
</evidence>
<evidence type="ECO:0000256" key="13">
    <source>
        <dbReference type="SAM" id="Phobius"/>
    </source>
</evidence>
<evidence type="ECO:0000256" key="3">
    <source>
        <dbReference type="ARBA" id="ARBA00022692"/>
    </source>
</evidence>
<evidence type="ECO:0000256" key="8">
    <source>
        <dbReference type="ARBA" id="ARBA00023136"/>
    </source>
</evidence>
<sequence length="330" mass="37047">ILILDIKDKTMSFETLKWYVVSIFDLLWTLIQVIGAILIACVEFFYVPPKDLTGEIVVLTGAAGDIGSNLAKLLANDGCKMVLLDINKSNLLKLCHEINKTSGNKHDAISFACDITNIDQMKDVCGEIKQKVGDPTMLVNNAGIVAGKYFHDLEYKDFVRTFEVNMLSNFFLVKQFLPAMIEKEHGHVVSVSSILARKGLAGVAEYAASKSAVATFMESLRYEIQVAGKKGINCTTVYPYQLDSNLFKGTAMRFKWVPFLHLLKPEYVAEKIYTAIKKNQVTLYIPRILYFLVALQNLLPERANDILYNFLQANEAMKTFCGTRNVKKSD</sequence>
<reference evidence="14" key="1">
    <citation type="submission" date="2021-01" db="UniProtKB">
        <authorList>
            <consortium name="EnsemblMetazoa"/>
        </authorList>
    </citation>
    <scope>IDENTIFICATION</scope>
</reference>
<dbReference type="PANTHER" id="PTHR24322:SF736">
    <property type="entry name" value="RETINOL DEHYDROGENASE 10"/>
    <property type="match status" value="1"/>
</dbReference>
<dbReference type="PRINTS" id="PR00080">
    <property type="entry name" value="SDRFAMILY"/>
</dbReference>
<evidence type="ECO:0000256" key="9">
    <source>
        <dbReference type="ARBA" id="ARBA00059620"/>
    </source>
</evidence>
<dbReference type="InterPro" id="IPR020904">
    <property type="entry name" value="Sc_DH/Rdtase_CS"/>
</dbReference>
<evidence type="ECO:0000256" key="2">
    <source>
        <dbReference type="ARBA" id="ARBA00006484"/>
    </source>
</evidence>
<organism evidence="14 15">
    <name type="scientific">Clytia hemisphaerica</name>
    <dbReference type="NCBI Taxonomy" id="252671"/>
    <lineage>
        <taxon>Eukaryota</taxon>
        <taxon>Metazoa</taxon>
        <taxon>Cnidaria</taxon>
        <taxon>Hydrozoa</taxon>
        <taxon>Hydroidolina</taxon>
        <taxon>Leptothecata</taxon>
        <taxon>Obeliida</taxon>
        <taxon>Clytiidae</taxon>
        <taxon>Clytia</taxon>
    </lineage>
</organism>
<dbReference type="GO" id="GO:0016020">
    <property type="term" value="C:membrane"/>
    <property type="evidence" value="ECO:0007669"/>
    <property type="project" value="UniProtKB-SubCell"/>
</dbReference>
<evidence type="ECO:0000313" key="15">
    <source>
        <dbReference type="Proteomes" id="UP000594262"/>
    </source>
</evidence>